<feature type="compositionally biased region" description="Acidic residues" evidence="2">
    <location>
        <begin position="863"/>
        <end position="881"/>
    </location>
</feature>
<feature type="region of interest" description="Disordered" evidence="2">
    <location>
        <begin position="984"/>
        <end position="1030"/>
    </location>
</feature>
<comment type="caution">
    <text evidence="3">The sequence shown here is derived from an EMBL/GenBank/DDBJ whole genome shotgun (WGS) entry which is preliminary data.</text>
</comment>
<reference evidence="3 4" key="1">
    <citation type="submission" date="2023-09" db="EMBL/GenBank/DDBJ databases">
        <title>Genomes of two closely related lineages of the louse Polyplax serrata with different host specificities.</title>
        <authorList>
            <person name="Martinu J."/>
            <person name="Tarabai H."/>
            <person name="Stefka J."/>
            <person name="Hypsa V."/>
        </authorList>
    </citation>
    <scope>NUCLEOTIDE SEQUENCE [LARGE SCALE GENOMIC DNA]</scope>
    <source>
        <strain evidence="3">98ZLc_SE</strain>
    </source>
</reference>
<keyword evidence="1" id="KW-0175">Coiled coil</keyword>
<feature type="compositionally biased region" description="Polar residues" evidence="2">
    <location>
        <begin position="803"/>
        <end position="813"/>
    </location>
</feature>
<feature type="region of interest" description="Disordered" evidence="2">
    <location>
        <begin position="930"/>
        <end position="960"/>
    </location>
</feature>
<evidence type="ECO:0000256" key="2">
    <source>
        <dbReference type="SAM" id="MobiDB-lite"/>
    </source>
</evidence>
<evidence type="ECO:0000256" key="1">
    <source>
        <dbReference type="SAM" id="Coils"/>
    </source>
</evidence>
<feature type="coiled-coil region" evidence="1">
    <location>
        <begin position="762"/>
        <end position="789"/>
    </location>
</feature>
<accession>A0ABR1B6N0</accession>
<dbReference type="EMBL" id="JAWJWF010000003">
    <property type="protein sequence ID" value="KAK6635201.1"/>
    <property type="molecule type" value="Genomic_DNA"/>
</dbReference>
<feature type="region of interest" description="Disordered" evidence="2">
    <location>
        <begin position="860"/>
        <end position="882"/>
    </location>
</feature>
<feature type="region of interest" description="Disordered" evidence="2">
    <location>
        <begin position="793"/>
        <end position="813"/>
    </location>
</feature>
<feature type="compositionally biased region" description="Basic and acidic residues" evidence="2">
    <location>
        <begin position="793"/>
        <end position="802"/>
    </location>
</feature>
<keyword evidence="4" id="KW-1185">Reference proteome</keyword>
<dbReference type="Proteomes" id="UP001359485">
    <property type="component" value="Unassembled WGS sequence"/>
</dbReference>
<sequence length="1030" mass="116516">MSGSKEGIPELEKQEDVQARRTSHLDLCQEICDLNRQVRMMSDSLAACKQMSKRRHMNGRLPAEVSSRPHQTTVEVAINTSVTYKCVSRTTDQIPVEEEKLQIDPNRKTDKSTIISYMVPNNVPNFEKTQGIVNKLADPYIPEFYLDMLGVNWNKFEKPVEKPSFIKLYKHEDIDPMKMMDLILRELNILKELEPRVTLKITKLLNTIMHFRECAKCNKRFQDILPQILNRVQNLIKYVRKKSGKHYVWPNEYSYLRLTPNLPHACGIEEETQADEEKLEPIELGRLEKLDVPLVDDTPGVQISLLVEPEKADKRFYERVTSRVPDDLAAKEVFPIFHPQELVYNLVVVILRSSSRTELHCKRKQGIFRARGFALAVGLISAVPSTKVFVAAVRAPVDSAVRFGIVGVVSYLRCVAPFEERTLVYTSNSVNSFDRLRDCQREICQKGFSDEVVPFRSTSSFGDDQDLIEDFLAAANEEDMEKVKDIEVEVKGLKDLMLEVHRNQIELSKVLLEKGVYSQPIVKLTDPRMLDEENRAVKNAAQFEVAKGGTSSETLQVRRGESSRGDLDAQCPHFNSYIQVAVDELKKKCDVKNRMILTLLRGLRSNVPKEWWEELVDCIFSETKPIEEFDSERVNEFIRQTSLYLMNGKEVLLRSSLKDKDIGEDIHHLLYVTFLSYVFVLAIRCVGKTSFSPVSSSVATQKLFSPLNCPTETTGAIGGYEKNVSDDTKMIQILSDILPLESSGLRLLSFPAFTSGTMEFTLKKLETQIAQLNAENDKLWNQINQLKEVIKQTKGEGTRKGSTEPTGTRSGSGRTINMVIRIGDKGNERTKDGRHVQAVQYGRNNIGKKTPLLTRVIRLTSKDEDDDQQEGNEGDEGDEGDAAVRNEKLRALLQSKLQNRKVAFSDKIIQYTPQSSFVNLSNSRTLVRMPSTSKVRAKPSEAGPSVASVARRQGNVPSTSSIADLKGCQCLGMFSLSQERELQTIPESDWEDSMSKAGSPYSMSEALQSRKTKKKMDDVGRNVENNQSLE</sequence>
<organism evidence="3 4">
    <name type="scientific">Polyplax serrata</name>
    <name type="common">Common mouse louse</name>
    <dbReference type="NCBI Taxonomy" id="468196"/>
    <lineage>
        <taxon>Eukaryota</taxon>
        <taxon>Metazoa</taxon>
        <taxon>Ecdysozoa</taxon>
        <taxon>Arthropoda</taxon>
        <taxon>Hexapoda</taxon>
        <taxon>Insecta</taxon>
        <taxon>Pterygota</taxon>
        <taxon>Neoptera</taxon>
        <taxon>Paraneoptera</taxon>
        <taxon>Psocodea</taxon>
        <taxon>Troctomorpha</taxon>
        <taxon>Phthiraptera</taxon>
        <taxon>Anoplura</taxon>
        <taxon>Polyplacidae</taxon>
        <taxon>Polyplax</taxon>
    </lineage>
</organism>
<evidence type="ECO:0000313" key="3">
    <source>
        <dbReference type="EMBL" id="KAK6635201.1"/>
    </source>
</evidence>
<name>A0ABR1B6N0_POLSC</name>
<gene>
    <name evidence="3" type="ORF">RUM44_000452</name>
</gene>
<evidence type="ECO:0000313" key="4">
    <source>
        <dbReference type="Proteomes" id="UP001359485"/>
    </source>
</evidence>
<proteinExistence type="predicted"/>
<protein>
    <submittedName>
        <fullName evidence="3">Uncharacterized protein</fullName>
    </submittedName>
</protein>